<feature type="transmembrane region" description="Helical" evidence="2">
    <location>
        <begin position="118"/>
        <end position="143"/>
    </location>
</feature>
<feature type="transmembrane region" description="Helical" evidence="2">
    <location>
        <begin position="94"/>
        <end position="112"/>
    </location>
</feature>
<dbReference type="EMBL" id="CATQJL010000112">
    <property type="protein sequence ID" value="CAJ0593567.1"/>
    <property type="molecule type" value="Genomic_DNA"/>
</dbReference>
<feature type="transmembrane region" description="Helical" evidence="2">
    <location>
        <begin position="62"/>
        <end position="82"/>
    </location>
</feature>
<evidence type="ECO:0000256" key="2">
    <source>
        <dbReference type="SAM" id="Phobius"/>
    </source>
</evidence>
<reference evidence="3" key="1">
    <citation type="submission" date="2023-07" db="EMBL/GenBank/DDBJ databases">
        <authorList>
            <consortium name="CYATHOMIX"/>
        </authorList>
    </citation>
    <scope>NUCLEOTIDE SEQUENCE</scope>
    <source>
        <strain evidence="3">N/A</strain>
    </source>
</reference>
<protein>
    <submittedName>
        <fullName evidence="3">Uncharacterized protein</fullName>
    </submittedName>
</protein>
<evidence type="ECO:0000313" key="4">
    <source>
        <dbReference type="Proteomes" id="UP001176961"/>
    </source>
</evidence>
<keyword evidence="2" id="KW-0472">Membrane</keyword>
<dbReference type="Proteomes" id="UP001176961">
    <property type="component" value="Unassembled WGS sequence"/>
</dbReference>
<keyword evidence="2" id="KW-0812">Transmembrane</keyword>
<sequence>MVDSNFSRSPHTGEFCSSSRNDDEIEDSRSDAVRRLKGGDEAQLQSTPVLAPIACICCNARIAVILLCVLVIITQMYYLVIVDEILVKTFTDNMLYRIINIVAALVGILGVLSHKSFLMGAISVVFLVVGLYSLFHCITRLILNVNRERKTVSLIVESIIFVVDMTITMFFFYCSYAARKLYKFHKTFEEKKWTTNQFNRKF</sequence>
<feature type="region of interest" description="Disordered" evidence="1">
    <location>
        <begin position="1"/>
        <end position="24"/>
    </location>
</feature>
<evidence type="ECO:0000313" key="3">
    <source>
        <dbReference type="EMBL" id="CAJ0593567.1"/>
    </source>
</evidence>
<evidence type="ECO:0000256" key="1">
    <source>
        <dbReference type="SAM" id="MobiDB-lite"/>
    </source>
</evidence>
<accession>A0AA36DV69</accession>
<proteinExistence type="predicted"/>
<feature type="compositionally biased region" description="Polar residues" evidence="1">
    <location>
        <begin position="1"/>
        <end position="19"/>
    </location>
</feature>
<keyword evidence="4" id="KW-1185">Reference proteome</keyword>
<organism evidence="3 4">
    <name type="scientific">Cylicocyclus nassatus</name>
    <name type="common">Nematode worm</name>
    <dbReference type="NCBI Taxonomy" id="53992"/>
    <lineage>
        <taxon>Eukaryota</taxon>
        <taxon>Metazoa</taxon>
        <taxon>Ecdysozoa</taxon>
        <taxon>Nematoda</taxon>
        <taxon>Chromadorea</taxon>
        <taxon>Rhabditida</taxon>
        <taxon>Rhabditina</taxon>
        <taxon>Rhabditomorpha</taxon>
        <taxon>Strongyloidea</taxon>
        <taxon>Strongylidae</taxon>
        <taxon>Cylicocyclus</taxon>
    </lineage>
</organism>
<dbReference type="AlphaFoldDB" id="A0AA36DV69"/>
<feature type="transmembrane region" description="Helical" evidence="2">
    <location>
        <begin position="155"/>
        <end position="178"/>
    </location>
</feature>
<gene>
    <name evidence="3" type="ORF">CYNAS_LOCUS5550</name>
</gene>
<name>A0AA36DV69_CYLNA</name>
<comment type="caution">
    <text evidence="3">The sequence shown here is derived from an EMBL/GenBank/DDBJ whole genome shotgun (WGS) entry which is preliminary data.</text>
</comment>
<keyword evidence="2" id="KW-1133">Transmembrane helix</keyword>